<evidence type="ECO:0000256" key="1">
    <source>
        <dbReference type="ARBA" id="ARBA00022741"/>
    </source>
</evidence>
<gene>
    <name evidence="6" type="ORF">A0H81_05695</name>
</gene>
<keyword evidence="5" id="KW-0460">Magnesium</keyword>
<keyword evidence="5" id="KW-0479">Metal-binding</keyword>
<dbReference type="EMBL" id="LUGG01000005">
    <property type="protein sequence ID" value="OBZ74764.1"/>
    <property type="molecule type" value="Genomic_DNA"/>
</dbReference>
<keyword evidence="1 4" id="KW-0547">Nucleotide-binding</keyword>
<keyword evidence="2 4" id="KW-0342">GTP-binding</keyword>
<proteinExistence type="predicted"/>
<dbReference type="InterPro" id="IPR001019">
    <property type="entry name" value="Gprotein_alpha_su"/>
</dbReference>
<evidence type="ECO:0000313" key="7">
    <source>
        <dbReference type="Proteomes" id="UP000092993"/>
    </source>
</evidence>
<dbReference type="Proteomes" id="UP000092993">
    <property type="component" value="Unassembled WGS sequence"/>
</dbReference>
<dbReference type="Gene3D" id="1.10.400.10">
    <property type="entry name" value="GI Alpha 1, domain 2-like"/>
    <property type="match status" value="1"/>
</dbReference>
<dbReference type="OMA" id="PPERENY"/>
<dbReference type="GO" id="GO:0007186">
    <property type="term" value="P:G protein-coupled receptor signaling pathway"/>
    <property type="evidence" value="ECO:0007669"/>
    <property type="project" value="InterPro"/>
</dbReference>
<evidence type="ECO:0000256" key="2">
    <source>
        <dbReference type="ARBA" id="ARBA00023134"/>
    </source>
</evidence>
<name>A0A1C7MIB9_GRIFR</name>
<evidence type="ECO:0000256" key="3">
    <source>
        <dbReference type="ARBA" id="ARBA00023224"/>
    </source>
</evidence>
<keyword evidence="3" id="KW-0807">Transducer</keyword>
<evidence type="ECO:0008006" key="8">
    <source>
        <dbReference type="Google" id="ProtNLM"/>
    </source>
</evidence>
<dbReference type="STRING" id="5627.A0A1C7MIB9"/>
<feature type="binding site" evidence="5">
    <location>
        <position position="469"/>
    </location>
    <ligand>
        <name>Mg(2+)</name>
        <dbReference type="ChEBI" id="CHEBI:18420"/>
    </ligand>
</feature>
<dbReference type="OrthoDB" id="2804412at2759"/>
<evidence type="ECO:0000256" key="5">
    <source>
        <dbReference type="PIRSR" id="PIRSR601019-2"/>
    </source>
</evidence>
<dbReference type="InterPro" id="IPR027417">
    <property type="entry name" value="P-loop_NTPase"/>
</dbReference>
<comment type="caution">
    <text evidence="6">The sequence shown here is derived from an EMBL/GenBank/DDBJ whole genome shotgun (WGS) entry which is preliminary data.</text>
</comment>
<dbReference type="AlphaFoldDB" id="A0A1C7MIB9"/>
<keyword evidence="7" id="KW-1185">Reference proteome</keyword>
<dbReference type="InterPro" id="IPR011025">
    <property type="entry name" value="GproteinA_insert"/>
</dbReference>
<dbReference type="GO" id="GO:0003924">
    <property type="term" value="F:GTPase activity"/>
    <property type="evidence" value="ECO:0007669"/>
    <property type="project" value="InterPro"/>
</dbReference>
<protein>
    <recommendedName>
        <fullName evidence="8">Guanine nucleotide-binding protein alpha-2 subunit</fullName>
    </recommendedName>
</protein>
<evidence type="ECO:0000256" key="4">
    <source>
        <dbReference type="PIRSR" id="PIRSR601019-1"/>
    </source>
</evidence>
<dbReference type="Pfam" id="PF00503">
    <property type="entry name" value="G-alpha"/>
    <property type="match status" value="1"/>
</dbReference>
<dbReference type="Gene3D" id="3.40.50.300">
    <property type="entry name" value="P-loop containing nucleotide triphosphate hydrolases"/>
    <property type="match status" value="1"/>
</dbReference>
<dbReference type="GO" id="GO:0005525">
    <property type="term" value="F:GTP binding"/>
    <property type="evidence" value="ECO:0007669"/>
    <property type="project" value="UniProtKB-KW"/>
</dbReference>
<feature type="binding site" evidence="4">
    <location>
        <begin position="465"/>
        <end position="470"/>
    </location>
    <ligand>
        <name>GTP</name>
        <dbReference type="ChEBI" id="CHEBI:37565"/>
    </ligand>
</feature>
<evidence type="ECO:0000313" key="6">
    <source>
        <dbReference type="EMBL" id="OBZ74764.1"/>
    </source>
</evidence>
<organism evidence="6 7">
    <name type="scientific">Grifola frondosa</name>
    <name type="common">Maitake</name>
    <name type="synonym">Polyporus frondosus</name>
    <dbReference type="NCBI Taxonomy" id="5627"/>
    <lineage>
        <taxon>Eukaryota</taxon>
        <taxon>Fungi</taxon>
        <taxon>Dikarya</taxon>
        <taxon>Basidiomycota</taxon>
        <taxon>Agaricomycotina</taxon>
        <taxon>Agaricomycetes</taxon>
        <taxon>Polyporales</taxon>
        <taxon>Grifolaceae</taxon>
        <taxon>Grifola</taxon>
    </lineage>
</organism>
<reference evidence="6 7" key="1">
    <citation type="submission" date="2016-03" db="EMBL/GenBank/DDBJ databases">
        <title>Whole genome sequencing of Grifola frondosa 9006-11.</title>
        <authorList>
            <person name="Min B."/>
            <person name="Park H."/>
            <person name="Kim J.-G."/>
            <person name="Cho H."/>
            <person name="Oh Y.-L."/>
            <person name="Kong W.-S."/>
            <person name="Choi I.-G."/>
        </authorList>
    </citation>
    <scope>NUCLEOTIDE SEQUENCE [LARGE SCALE GENOMIC DNA]</scope>
    <source>
        <strain evidence="6 7">9006-11</strain>
    </source>
</reference>
<accession>A0A1C7MIB9</accession>
<sequence>MSAAWDVYAEQLFFLKHGLPLWAPEPTNAGEVLIGDVGYVYNGGFYRLFNTQRSADDGANQLFGVPDKFEPFSSPQTLTQLRYAGVNQPELYRKSITSLNVSAVASARLFNLSIYLIFCRQIVASAGGSFRYKCTDERGALLLLKKPGDAVINHAKGHIVDYMRLNHASWCNFTNSLGLSRPDEDIIFISGHVKTAEWTVAAYTNRSREGELSFIGDFGPSASASASLSMSHSVSMSVQYRSGPPQVTAVSSRLRLPPVAGSSEDYATPSPSSLGGSVYDQCIFMNYYKMKRRALVLRTVLQAAANTYSDVEVDSIEEVPDIGRPYDPVQYLLDYILDNSDAEIAIACDRDFMHICQDEDIPVNIPVMLKHLAPVISVDDHGVGTIETGVQLSREIFVSPHTISASNSQQSTVPISYLSHRSDPDPNFCPNETMIANKNMADEEEVRDGGNGNMVIKVLLLGQGESGKSTALKQFQLLHSPATIDAERASWRTVIHLNLVSSIRRILEAIASNNLTAMDEQAALLVS</sequence>
<dbReference type="GO" id="GO:0046872">
    <property type="term" value="F:metal ion binding"/>
    <property type="evidence" value="ECO:0007669"/>
    <property type="project" value="UniProtKB-KW"/>
</dbReference>
<dbReference type="GO" id="GO:0031683">
    <property type="term" value="F:G-protein beta/gamma-subunit complex binding"/>
    <property type="evidence" value="ECO:0007669"/>
    <property type="project" value="InterPro"/>
</dbReference>